<gene>
    <name evidence="1" type="ORF">GCM10007392_47680</name>
</gene>
<protein>
    <recommendedName>
        <fullName evidence="3">DUF1249 domain-containing protein</fullName>
    </recommendedName>
</protein>
<dbReference type="PANTHER" id="PTHR38774">
    <property type="entry name" value="CYTOPLASMIC PROTEIN-RELATED"/>
    <property type="match status" value="1"/>
</dbReference>
<evidence type="ECO:0000313" key="2">
    <source>
        <dbReference type="Proteomes" id="UP000626148"/>
    </source>
</evidence>
<dbReference type="Proteomes" id="UP000626148">
    <property type="component" value="Unassembled WGS sequence"/>
</dbReference>
<proteinExistence type="predicted"/>
<reference evidence="1" key="2">
    <citation type="submission" date="2020-09" db="EMBL/GenBank/DDBJ databases">
        <authorList>
            <person name="Sun Q."/>
            <person name="Kim S."/>
        </authorList>
    </citation>
    <scope>NUCLEOTIDE SEQUENCE</scope>
    <source>
        <strain evidence="1">KCTC 22169</strain>
    </source>
</reference>
<reference evidence="1" key="1">
    <citation type="journal article" date="2014" name="Int. J. Syst. Evol. Microbiol.">
        <title>Complete genome sequence of Corynebacterium casei LMG S-19264T (=DSM 44701T), isolated from a smear-ripened cheese.</title>
        <authorList>
            <consortium name="US DOE Joint Genome Institute (JGI-PGF)"/>
            <person name="Walter F."/>
            <person name="Albersmeier A."/>
            <person name="Kalinowski J."/>
            <person name="Ruckert C."/>
        </authorList>
    </citation>
    <scope>NUCLEOTIDE SEQUENCE</scope>
    <source>
        <strain evidence="1">KCTC 22169</strain>
    </source>
</reference>
<dbReference type="EMBL" id="BMXR01000020">
    <property type="protein sequence ID" value="GGX74965.1"/>
    <property type="molecule type" value="Genomic_DNA"/>
</dbReference>
<evidence type="ECO:0008006" key="3">
    <source>
        <dbReference type="Google" id="ProtNLM"/>
    </source>
</evidence>
<dbReference type="Pfam" id="PF06853">
    <property type="entry name" value="DUF1249"/>
    <property type="match status" value="1"/>
</dbReference>
<dbReference type="PANTHER" id="PTHR38774:SF1">
    <property type="entry name" value="CYTOPLASMIC PROTEIN"/>
    <property type="match status" value="1"/>
</dbReference>
<keyword evidence="2" id="KW-1185">Reference proteome</keyword>
<dbReference type="AlphaFoldDB" id="A0A918KSZ7"/>
<evidence type="ECO:0000313" key="1">
    <source>
        <dbReference type="EMBL" id="GGX74965.1"/>
    </source>
</evidence>
<dbReference type="InterPro" id="IPR009659">
    <property type="entry name" value="DUF1249"/>
</dbReference>
<comment type="caution">
    <text evidence="1">The sequence shown here is derived from an EMBL/GenBank/DDBJ whole genome shotgun (WGS) entry which is preliminary data.</text>
</comment>
<sequence>MMNRRYVPDLPEQNALSEANFLRLEKLLGGLKNSHYDFQWFGRNNEPVQVHAEIIERFKFTSTVNLIKQNSALPKPMDRVQLTIRMYHDARMAEVVTWDSGRQLSGVYPYPNDRMYQIDEKAQANVFLGEWLAHLLRHGVAEREWTPS</sequence>
<organism evidence="1 2">
    <name type="scientific">Saccharospirillum salsuginis</name>
    <dbReference type="NCBI Taxonomy" id="418750"/>
    <lineage>
        <taxon>Bacteria</taxon>
        <taxon>Pseudomonadati</taxon>
        <taxon>Pseudomonadota</taxon>
        <taxon>Gammaproteobacteria</taxon>
        <taxon>Oceanospirillales</taxon>
        <taxon>Saccharospirillaceae</taxon>
        <taxon>Saccharospirillum</taxon>
    </lineage>
</organism>
<name>A0A918KSZ7_9GAMM</name>
<accession>A0A918KSZ7</accession>